<evidence type="ECO:0000313" key="7">
    <source>
        <dbReference type="Proteomes" id="UP000719412"/>
    </source>
</evidence>
<comment type="subcellular location">
    <subcellularLocation>
        <location evidence="1">Membrane</location>
        <topology evidence="1">Multi-pass membrane protein</topology>
    </subcellularLocation>
</comment>
<accession>A0A8J6HP06</accession>
<keyword evidence="2 5" id="KW-0812">Transmembrane</keyword>
<dbReference type="EMBL" id="JABDTM020018882">
    <property type="protein sequence ID" value="KAH0817752.1"/>
    <property type="molecule type" value="Genomic_DNA"/>
</dbReference>
<reference evidence="6" key="2">
    <citation type="submission" date="2021-08" db="EMBL/GenBank/DDBJ databases">
        <authorList>
            <person name="Eriksson T."/>
        </authorList>
    </citation>
    <scope>NUCLEOTIDE SEQUENCE</scope>
    <source>
        <strain evidence="6">Stoneville</strain>
        <tissue evidence="6">Whole head</tissue>
    </source>
</reference>
<sequence length="212" mass="23576">MCAGFVKNIFLLILIALNLILSGISFTLLVMASVFLTTNTPNLDTHLHNICIVILMNALLLLLDTILGCIYGVYKQQQWSLRMYIYVLFFIAIFNIVLAVTTYTIAYAIDNSETSTALKLMFNSTEQAKDVAVIQQRCCGVDKTANATCKDFPSFKPGCIERASDKLKRYKIALSAVLSVTGFLTVTYWDTPILELTPPFLVSGRPLGLVRE</sequence>
<evidence type="ECO:0008006" key="8">
    <source>
        <dbReference type="Google" id="ProtNLM"/>
    </source>
</evidence>
<feature type="transmembrane region" description="Helical" evidence="5">
    <location>
        <begin position="47"/>
        <end position="74"/>
    </location>
</feature>
<evidence type="ECO:0000313" key="6">
    <source>
        <dbReference type="EMBL" id="KAH0817752.1"/>
    </source>
</evidence>
<dbReference type="Proteomes" id="UP000719412">
    <property type="component" value="Unassembled WGS sequence"/>
</dbReference>
<protein>
    <recommendedName>
        <fullName evidence="8">Tetraspanin</fullName>
    </recommendedName>
</protein>
<keyword evidence="7" id="KW-1185">Reference proteome</keyword>
<dbReference type="AlphaFoldDB" id="A0A8J6HP06"/>
<evidence type="ECO:0000256" key="1">
    <source>
        <dbReference type="ARBA" id="ARBA00004141"/>
    </source>
</evidence>
<dbReference type="InterPro" id="IPR018499">
    <property type="entry name" value="Tetraspanin/Peripherin"/>
</dbReference>
<evidence type="ECO:0000256" key="2">
    <source>
        <dbReference type="ARBA" id="ARBA00022692"/>
    </source>
</evidence>
<comment type="caution">
    <text evidence="6">The sequence shown here is derived from an EMBL/GenBank/DDBJ whole genome shotgun (WGS) entry which is preliminary data.</text>
</comment>
<evidence type="ECO:0000256" key="5">
    <source>
        <dbReference type="SAM" id="Phobius"/>
    </source>
</evidence>
<evidence type="ECO:0000256" key="4">
    <source>
        <dbReference type="ARBA" id="ARBA00023136"/>
    </source>
</evidence>
<proteinExistence type="predicted"/>
<dbReference type="Pfam" id="PF00335">
    <property type="entry name" value="Tetraspanin"/>
    <property type="match status" value="1"/>
</dbReference>
<keyword evidence="3 5" id="KW-1133">Transmembrane helix</keyword>
<evidence type="ECO:0000256" key="3">
    <source>
        <dbReference type="ARBA" id="ARBA00022989"/>
    </source>
</evidence>
<keyword evidence="4 5" id="KW-0472">Membrane</keyword>
<reference evidence="6" key="1">
    <citation type="journal article" date="2020" name="J Insects Food Feed">
        <title>The yellow mealworm (Tenebrio molitor) genome: a resource for the emerging insects as food and feed industry.</title>
        <authorList>
            <person name="Eriksson T."/>
            <person name="Andere A."/>
            <person name="Kelstrup H."/>
            <person name="Emery V."/>
            <person name="Picard C."/>
        </authorList>
    </citation>
    <scope>NUCLEOTIDE SEQUENCE</scope>
    <source>
        <strain evidence="6">Stoneville</strain>
        <tissue evidence="6">Whole head</tissue>
    </source>
</reference>
<feature type="transmembrane region" description="Helical" evidence="5">
    <location>
        <begin position="86"/>
        <end position="109"/>
    </location>
</feature>
<organism evidence="6 7">
    <name type="scientific">Tenebrio molitor</name>
    <name type="common">Yellow mealworm beetle</name>
    <dbReference type="NCBI Taxonomy" id="7067"/>
    <lineage>
        <taxon>Eukaryota</taxon>
        <taxon>Metazoa</taxon>
        <taxon>Ecdysozoa</taxon>
        <taxon>Arthropoda</taxon>
        <taxon>Hexapoda</taxon>
        <taxon>Insecta</taxon>
        <taxon>Pterygota</taxon>
        <taxon>Neoptera</taxon>
        <taxon>Endopterygota</taxon>
        <taxon>Coleoptera</taxon>
        <taxon>Polyphaga</taxon>
        <taxon>Cucujiformia</taxon>
        <taxon>Tenebrionidae</taxon>
        <taxon>Tenebrio</taxon>
    </lineage>
</organism>
<feature type="transmembrane region" description="Helical" evidence="5">
    <location>
        <begin position="9"/>
        <end position="35"/>
    </location>
</feature>
<name>A0A8J6HP06_TENMO</name>
<dbReference type="GO" id="GO:0016020">
    <property type="term" value="C:membrane"/>
    <property type="evidence" value="ECO:0007669"/>
    <property type="project" value="UniProtKB-SubCell"/>
</dbReference>
<gene>
    <name evidence="6" type="ORF">GEV33_005041</name>
</gene>